<evidence type="ECO:0000313" key="1">
    <source>
        <dbReference type="EMBL" id="GBP07630.1"/>
    </source>
</evidence>
<dbReference type="EMBL" id="BGZK01004215">
    <property type="protein sequence ID" value="GBP07630.1"/>
    <property type="molecule type" value="Genomic_DNA"/>
</dbReference>
<reference evidence="1 2" key="1">
    <citation type="journal article" date="2019" name="Commun. Biol.">
        <title>The bagworm genome reveals a unique fibroin gene that provides high tensile strength.</title>
        <authorList>
            <person name="Kono N."/>
            <person name="Nakamura H."/>
            <person name="Ohtoshi R."/>
            <person name="Tomita M."/>
            <person name="Numata K."/>
            <person name="Arakawa K."/>
        </authorList>
    </citation>
    <scope>NUCLEOTIDE SEQUENCE [LARGE SCALE GENOMIC DNA]</scope>
</reference>
<organism evidence="1 2">
    <name type="scientific">Eumeta variegata</name>
    <name type="common">Bagworm moth</name>
    <name type="synonym">Eumeta japonica</name>
    <dbReference type="NCBI Taxonomy" id="151549"/>
    <lineage>
        <taxon>Eukaryota</taxon>
        <taxon>Metazoa</taxon>
        <taxon>Ecdysozoa</taxon>
        <taxon>Arthropoda</taxon>
        <taxon>Hexapoda</taxon>
        <taxon>Insecta</taxon>
        <taxon>Pterygota</taxon>
        <taxon>Neoptera</taxon>
        <taxon>Endopterygota</taxon>
        <taxon>Lepidoptera</taxon>
        <taxon>Glossata</taxon>
        <taxon>Ditrysia</taxon>
        <taxon>Tineoidea</taxon>
        <taxon>Psychidae</taxon>
        <taxon>Oiketicinae</taxon>
        <taxon>Eumeta</taxon>
    </lineage>
</organism>
<comment type="caution">
    <text evidence="1">The sequence shown here is derived from an EMBL/GenBank/DDBJ whole genome shotgun (WGS) entry which is preliminary data.</text>
</comment>
<sequence>MTSETSHYSSIRWVELDLVPTGAPLSQRLEIAWGTPLLESQSIPAIFLSSQFLEFSNYSKPPSQASFLHSIVSRPWHILEQLTKYSTNAFLLIDTEYHSIGMIWRWLLVSLTNVYTNIIKLKDRDGDMCIVKAGTHLRAVTVTVADNIVHVCLVVVPENNETGEVTPGYWRNDQNLSSFLPLPLTQDVLPF</sequence>
<dbReference type="Proteomes" id="UP000299102">
    <property type="component" value="Unassembled WGS sequence"/>
</dbReference>
<accession>A0A4C1T259</accession>
<protein>
    <submittedName>
        <fullName evidence="1">Uncharacterized protein</fullName>
    </submittedName>
</protein>
<keyword evidence="2" id="KW-1185">Reference proteome</keyword>
<dbReference type="AlphaFoldDB" id="A0A4C1T259"/>
<gene>
    <name evidence="1" type="ORF">EVAR_96370_1</name>
</gene>
<name>A0A4C1T259_EUMVA</name>
<evidence type="ECO:0000313" key="2">
    <source>
        <dbReference type="Proteomes" id="UP000299102"/>
    </source>
</evidence>
<proteinExistence type="predicted"/>